<dbReference type="AlphaFoldDB" id="A0A9W7SRA6"/>
<reference evidence="2 3" key="1">
    <citation type="journal article" date="2018" name="IMA Fungus">
        <title>IMA Genome-F 10: Nine draft genome sequences of Claviceps purpurea s.lat., including C. arundinis, C. humidiphila, and C. cf. spartinae, pseudomolecules for the pitch canker pathogen Fusarium circinatum, draft genome of Davidsoniella eucalypti, Grosmannia galeiformis, Quambalaria eucalypti, and Teratosphaeria destructans.</title>
        <authorList>
            <person name="Wingfield B.D."/>
            <person name="Liu M."/>
            <person name="Nguyen H.D."/>
            <person name="Lane F.A."/>
            <person name="Morgan S.W."/>
            <person name="De Vos L."/>
            <person name="Wilken P.M."/>
            <person name="Duong T.A."/>
            <person name="Aylward J."/>
            <person name="Coetzee M.P."/>
            <person name="Dadej K."/>
            <person name="De Beer Z.W."/>
            <person name="Findlay W."/>
            <person name="Havenga M."/>
            <person name="Kolarik M."/>
            <person name="Menzies J.G."/>
            <person name="Naidoo K."/>
            <person name="Pochopski O."/>
            <person name="Shoukouhi P."/>
            <person name="Santana Q.C."/>
            <person name="Seifert K.A."/>
            <person name="Soal N."/>
            <person name="Steenkamp E.T."/>
            <person name="Tatham C.T."/>
            <person name="van der Nest M.A."/>
            <person name="Wingfield M.J."/>
        </authorList>
    </citation>
    <scope>NUCLEOTIDE SEQUENCE [LARGE SCALE GENOMIC DNA]</scope>
    <source>
        <strain evidence="2">CMW44962</strain>
    </source>
</reference>
<reference evidence="2 3" key="2">
    <citation type="journal article" date="2021" name="Curr. Genet.">
        <title>Genetic response to nitrogen starvation in the aggressive Eucalyptus foliar pathogen Teratosphaeria destructans.</title>
        <authorList>
            <person name="Havenga M."/>
            <person name="Wingfield B.D."/>
            <person name="Wingfield M.J."/>
            <person name="Dreyer L.L."/>
            <person name="Roets F."/>
            <person name="Aylward J."/>
        </authorList>
    </citation>
    <scope>NUCLEOTIDE SEQUENCE [LARGE SCALE GENOMIC DNA]</scope>
    <source>
        <strain evidence="2">CMW44962</strain>
    </source>
</reference>
<gene>
    <name evidence="2" type="ORF">Tdes44962_MAKER03117</name>
</gene>
<organism evidence="2 3">
    <name type="scientific">Teratosphaeria destructans</name>
    <dbReference type="NCBI Taxonomy" id="418781"/>
    <lineage>
        <taxon>Eukaryota</taxon>
        <taxon>Fungi</taxon>
        <taxon>Dikarya</taxon>
        <taxon>Ascomycota</taxon>
        <taxon>Pezizomycotina</taxon>
        <taxon>Dothideomycetes</taxon>
        <taxon>Dothideomycetidae</taxon>
        <taxon>Mycosphaerellales</taxon>
        <taxon>Teratosphaeriaceae</taxon>
        <taxon>Teratosphaeria</taxon>
    </lineage>
</organism>
<dbReference type="EMBL" id="RIBY02001912">
    <property type="protein sequence ID" value="KAH9827147.1"/>
    <property type="molecule type" value="Genomic_DNA"/>
</dbReference>
<sequence length="78" mass="7681">MTYVKPSSGLEPSVYGGGGSPSSKSLLDCPSLVSRGSAALVSATTEEAASLSSNDGAGPLRSAVAVGESLTHSVTRAR</sequence>
<accession>A0A9W7SRA6</accession>
<name>A0A9W7SRA6_9PEZI</name>
<protein>
    <submittedName>
        <fullName evidence="2">Uncharacterized protein</fullName>
    </submittedName>
</protein>
<evidence type="ECO:0000313" key="2">
    <source>
        <dbReference type="EMBL" id="KAH9827147.1"/>
    </source>
</evidence>
<evidence type="ECO:0000313" key="3">
    <source>
        <dbReference type="Proteomes" id="UP001138500"/>
    </source>
</evidence>
<comment type="caution">
    <text evidence="2">The sequence shown here is derived from an EMBL/GenBank/DDBJ whole genome shotgun (WGS) entry which is preliminary data.</text>
</comment>
<dbReference type="Proteomes" id="UP001138500">
    <property type="component" value="Unassembled WGS sequence"/>
</dbReference>
<evidence type="ECO:0000256" key="1">
    <source>
        <dbReference type="SAM" id="MobiDB-lite"/>
    </source>
</evidence>
<keyword evidence="3" id="KW-1185">Reference proteome</keyword>
<proteinExistence type="predicted"/>
<feature type="region of interest" description="Disordered" evidence="1">
    <location>
        <begin position="1"/>
        <end position="25"/>
    </location>
</feature>